<feature type="domain" description="Pyruvate carboxyltransferase" evidence="4">
    <location>
        <begin position="10"/>
        <end position="277"/>
    </location>
</feature>
<dbReference type="OrthoDB" id="9784013at2"/>
<evidence type="ECO:0000259" key="4">
    <source>
        <dbReference type="PROSITE" id="PS50991"/>
    </source>
</evidence>
<dbReference type="NCBIfam" id="NF004283">
    <property type="entry name" value="PRK05692.1"/>
    <property type="match status" value="1"/>
</dbReference>
<dbReference type="PANTHER" id="PTHR42738:SF7">
    <property type="entry name" value="HYDROXYMETHYLGLUTARYL-COA LYASE"/>
    <property type="match status" value="1"/>
</dbReference>
<dbReference type="RefSeq" id="WP_085544362.1">
    <property type="nucleotide sequence ID" value="NZ_FXBB01000011.1"/>
</dbReference>
<dbReference type="Proteomes" id="UP000193355">
    <property type="component" value="Unassembled WGS sequence"/>
</dbReference>
<name>A0A1X7JFG7_9BACT</name>
<dbReference type="AlphaFoldDB" id="A0A1X7JFG7"/>
<dbReference type="InterPro" id="IPR013785">
    <property type="entry name" value="Aldolase_TIM"/>
</dbReference>
<dbReference type="GO" id="GO:0046872">
    <property type="term" value="F:metal ion binding"/>
    <property type="evidence" value="ECO:0007669"/>
    <property type="project" value="UniProtKB-KW"/>
</dbReference>
<keyword evidence="6" id="KW-1185">Reference proteome</keyword>
<dbReference type="InterPro" id="IPR043594">
    <property type="entry name" value="HMGL"/>
</dbReference>
<keyword evidence="3 5" id="KW-0456">Lyase</keyword>
<evidence type="ECO:0000313" key="5">
    <source>
        <dbReference type="EMBL" id="SMG25941.1"/>
    </source>
</evidence>
<evidence type="ECO:0000256" key="1">
    <source>
        <dbReference type="ARBA" id="ARBA00009405"/>
    </source>
</evidence>
<dbReference type="PANTHER" id="PTHR42738">
    <property type="entry name" value="HYDROXYMETHYLGLUTARYL-COA LYASE"/>
    <property type="match status" value="1"/>
</dbReference>
<accession>A0A1X7JFG7</accession>
<dbReference type="EMBL" id="FXBB01000011">
    <property type="protein sequence ID" value="SMG25941.1"/>
    <property type="molecule type" value="Genomic_DNA"/>
</dbReference>
<dbReference type="CDD" id="cd07938">
    <property type="entry name" value="DRE_TIM_HMGL"/>
    <property type="match status" value="1"/>
</dbReference>
<evidence type="ECO:0000256" key="2">
    <source>
        <dbReference type="ARBA" id="ARBA00022723"/>
    </source>
</evidence>
<gene>
    <name evidence="5" type="ORF">SAMN06275492_11113</name>
</gene>
<dbReference type="GO" id="GO:0006552">
    <property type="term" value="P:L-leucine catabolic process"/>
    <property type="evidence" value="ECO:0007669"/>
    <property type="project" value="TreeGrafter"/>
</dbReference>
<dbReference type="GO" id="GO:0004419">
    <property type="term" value="F:hydroxymethylglutaryl-CoA lyase activity"/>
    <property type="evidence" value="ECO:0007669"/>
    <property type="project" value="TreeGrafter"/>
</dbReference>
<protein>
    <submittedName>
        <fullName evidence="5">Hydroxymethylglutaryl-CoA lyase</fullName>
    </submittedName>
</protein>
<comment type="similarity">
    <text evidence="1">Belongs to the HMG-CoA lyase family.</text>
</comment>
<dbReference type="InterPro" id="IPR000891">
    <property type="entry name" value="PYR_CT"/>
</dbReference>
<dbReference type="Gene3D" id="3.20.20.70">
    <property type="entry name" value="Aldolase class I"/>
    <property type="match status" value="1"/>
</dbReference>
<proteinExistence type="inferred from homology"/>
<evidence type="ECO:0000313" key="6">
    <source>
        <dbReference type="Proteomes" id="UP000193355"/>
    </source>
</evidence>
<dbReference type="Pfam" id="PF00682">
    <property type="entry name" value="HMGL-like"/>
    <property type="match status" value="1"/>
</dbReference>
<dbReference type="GO" id="GO:0046951">
    <property type="term" value="P:ketone body biosynthetic process"/>
    <property type="evidence" value="ECO:0007669"/>
    <property type="project" value="TreeGrafter"/>
</dbReference>
<reference evidence="6" key="1">
    <citation type="submission" date="2017-04" db="EMBL/GenBank/DDBJ databases">
        <authorList>
            <person name="Varghese N."/>
            <person name="Submissions S."/>
        </authorList>
    </citation>
    <scope>NUCLEOTIDE SEQUENCE [LARGE SCALE GENOMIC DNA]</scope>
    <source>
        <strain evidence="6">USBA 82</strain>
    </source>
</reference>
<sequence length="300" mass="32415">MFDKKLPSNVQIREVCPRDGFQSQRDFIPTEEKIALVDAMAQTGISIMEVTSFVSPKAIPQMADASEVMEHFNRRWRGKVESIVLIPNLKGAERALAVGSDAVGFVVSASEAHNMANTRRSVRESMDELRSVASIKGDTALGVSVATSFECPFDGPVDPQAVVKIVEEALEIGVDSITLADTVGTCDPLMLTKTLTEVRSRFGEYPFFLHLHDTNGMAMVNTMAAMDLGFYRFDSAAGGLGGCPFAPGAAGNVATEDMVNFFERIGVSTGVRLDKVLEVAARMKEMGLAVNSHLSARCKK</sequence>
<evidence type="ECO:0000256" key="3">
    <source>
        <dbReference type="ARBA" id="ARBA00023239"/>
    </source>
</evidence>
<keyword evidence="2" id="KW-0479">Metal-binding</keyword>
<dbReference type="PROSITE" id="PS50991">
    <property type="entry name" value="PYR_CT"/>
    <property type="match status" value="1"/>
</dbReference>
<dbReference type="SUPFAM" id="SSF51569">
    <property type="entry name" value="Aldolase"/>
    <property type="match status" value="1"/>
</dbReference>
<dbReference type="STRING" id="561720.SAMN06275492_11113"/>
<organism evidence="5 6">
    <name type="scientific">Dethiosulfovibrio salsuginis</name>
    <dbReference type="NCBI Taxonomy" id="561720"/>
    <lineage>
        <taxon>Bacteria</taxon>
        <taxon>Thermotogati</taxon>
        <taxon>Synergistota</taxon>
        <taxon>Synergistia</taxon>
        <taxon>Synergistales</taxon>
        <taxon>Dethiosulfovibrionaceae</taxon>
        <taxon>Dethiosulfovibrio</taxon>
    </lineage>
</organism>